<evidence type="ECO:0000256" key="2">
    <source>
        <dbReference type="ARBA" id="ARBA00023015"/>
    </source>
</evidence>
<dbReference type="SUPFAM" id="SSF88659">
    <property type="entry name" value="Sigma3 and sigma4 domains of RNA polymerase sigma factors"/>
    <property type="match status" value="1"/>
</dbReference>
<dbReference type="GO" id="GO:0003677">
    <property type="term" value="F:DNA binding"/>
    <property type="evidence" value="ECO:0007669"/>
    <property type="project" value="UniProtKB-KW"/>
</dbReference>
<evidence type="ECO:0000259" key="8">
    <source>
        <dbReference type="Pfam" id="PF04542"/>
    </source>
</evidence>
<dbReference type="InterPro" id="IPR013324">
    <property type="entry name" value="RNA_pol_sigma_r3/r4-like"/>
</dbReference>
<feature type="region of interest" description="Disordered" evidence="6">
    <location>
        <begin position="211"/>
        <end position="249"/>
    </location>
</feature>
<comment type="caution">
    <text evidence="10">The sequence shown here is derived from an EMBL/GenBank/DDBJ whole genome shotgun (WGS) entry which is preliminary data.</text>
</comment>
<reference evidence="10 11" key="1">
    <citation type="submission" date="2021-01" db="EMBL/GenBank/DDBJ databases">
        <title>Whole genome shotgun sequence of Catellatospora bangladeshensis NBRC 107357.</title>
        <authorList>
            <person name="Komaki H."/>
            <person name="Tamura T."/>
        </authorList>
    </citation>
    <scope>NUCLEOTIDE SEQUENCE [LARGE SCALE GENOMIC DNA]</scope>
    <source>
        <strain evidence="10 11">NBRC 107357</strain>
    </source>
</reference>
<evidence type="ECO:0000256" key="7">
    <source>
        <dbReference type="SAM" id="Phobius"/>
    </source>
</evidence>
<evidence type="ECO:0000256" key="3">
    <source>
        <dbReference type="ARBA" id="ARBA00023082"/>
    </source>
</evidence>
<keyword evidence="7" id="KW-1133">Transmembrane helix</keyword>
<evidence type="ECO:0000259" key="9">
    <source>
        <dbReference type="Pfam" id="PF08281"/>
    </source>
</evidence>
<dbReference type="Pfam" id="PF08281">
    <property type="entry name" value="Sigma70_r4_2"/>
    <property type="match status" value="1"/>
</dbReference>
<keyword evidence="7" id="KW-0812">Transmembrane</keyword>
<dbReference type="Gene3D" id="1.10.10.10">
    <property type="entry name" value="Winged helix-like DNA-binding domain superfamily/Winged helix DNA-binding domain"/>
    <property type="match status" value="1"/>
</dbReference>
<dbReference type="AlphaFoldDB" id="A0A8J3JMD5"/>
<dbReference type="SUPFAM" id="SSF82171">
    <property type="entry name" value="DPP6 N-terminal domain-like"/>
    <property type="match status" value="1"/>
</dbReference>
<accession>A0A8J3JMD5</accession>
<dbReference type="NCBIfam" id="TIGR02983">
    <property type="entry name" value="SigE-fam_strep"/>
    <property type="match status" value="1"/>
</dbReference>
<gene>
    <name evidence="10" type="ORF">Cba03nite_45920</name>
</gene>
<dbReference type="NCBIfam" id="TIGR02937">
    <property type="entry name" value="sigma70-ECF"/>
    <property type="match status" value="1"/>
</dbReference>
<name>A0A8J3JMD5_9ACTN</name>
<dbReference type="InterPro" id="IPR014325">
    <property type="entry name" value="RNA_pol_sigma-E_actinobac"/>
</dbReference>
<organism evidence="10 11">
    <name type="scientific">Catellatospora bangladeshensis</name>
    <dbReference type="NCBI Taxonomy" id="310355"/>
    <lineage>
        <taxon>Bacteria</taxon>
        <taxon>Bacillati</taxon>
        <taxon>Actinomycetota</taxon>
        <taxon>Actinomycetes</taxon>
        <taxon>Micromonosporales</taxon>
        <taxon>Micromonosporaceae</taxon>
        <taxon>Catellatospora</taxon>
    </lineage>
</organism>
<keyword evidence="5" id="KW-0804">Transcription</keyword>
<dbReference type="Gene3D" id="1.10.1740.10">
    <property type="match status" value="1"/>
</dbReference>
<keyword evidence="4" id="KW-0238">DNA-binding</keyword>
<evidence type="ECO:0000256" key="6">
    <source>
        <dbReference type="SAM" id="MobiDB-lite"/>
    </source>
</evidence>
<feature type="transmembrane region" description="Helical" evidence="7">
    <location>
        <begin position="183"/>
        <end position="203"/>
    </location>
</feature>
<dbReference type="InterPro" id="IPR014284">
    <property type="entry name" value="RNA_pol_sigma-70_dom"/>
</dbReference>
<dbReference type="EMBL" id="BONF01000027">
    <property type="protein sequence ID" value="GIF83243.1"/>
    <property type="molecule type" value="Genomic_DNA"/>
</dbReference>
<keyword evidence="11" id="KW-1185">Reference proteome</keyword>
<proteinExistence type="inferred from homology"/>
<dbReference type="InterPro" id="IPR013325">
    <property type="entry name" value="RNA_pol_sigma_r2"/>
</dbReference>
<comment type="similarity">
    <text evidence="1">Belongs to the sigma-70 factor family. ECF subfamily.</text>
</comment>
<dbReference type="Proteomes" id="UP000601223">
    <property type="component" value="Unassembled WGS sequence"/>
</dbReference>
<dbReference type="InterPro" id="IPR036388">
    <property type="entry name" value="WH-like_DNA-bd_sf"/>
</dbReference>
<dbReference type="InterPro" id="IPR039425">
    <property type="entry name" value="RNA_pol_sigma-70-like"/>
</dbReference>
<keyword evidence="3" id="KW-0731">Sigma factor</keyword>
<evidence type="ECO:0000313" key="11">
    <source>
        <dbReference type="Proteomes" id="UP000601223"/>
    </source>
</evidence>
<sequence length="525" mass="56393">MNRFDGFHEFVVARGGALSRTAFLLTGEHHAAEDLVQSALAKAAARWRQIVEHGQPEAYVRRTMINEHISWWRRRPARPMAEVPDRPGADEPHQVVDRVVLGRALATLTPRQRAVVVLRYYEDLSEADTAAAMGCSVGTVKSQTHLAIGKLRSALPMFAEQARVYADAEAAVHRAQRSKARRVALGAALAVVPLALAAVLFVLRGGDTVPPPLTPSPSPTATGPAQLPPPLPTPVPAAGGTGTLRPLPRDRGVGPASLLRYEPGGIDLLAGGSWYRIDVPVVKPVLSGAPVELSPDGRWLMWTTRFGAIVRDLTGTTEHTLDGVEAVRWSPSANWLLAITRTRTYAVFSVPDFAQVAAPERRKEWSIAGVLDSGEVLRMGSTGEHGAIDIEVLDWRTGQVTGLGVDLSGVMKPGELVRRHIMPLAWIHPTAAGTAGIEVRLPPIGDHVSALVQFTVDTGQVVRRHEVPASTGSAGPNAPLCFRGTELIWRDGDGHVYTRAYPGAPDVALNLPSGNFRAPGCWPDL</sequence>
<dbReference type="SUPFAM" id="SSF88946">
    <property type="entry name" value="Sigma2 domain of RNA polymerase sigma factors"/>
    <property type="match status" value="1"/>
</dbReference>
<evidence type="ECO:0000256" key="5">
    <source>
        <dbReference type="ARBA" id="ARBA00023163"/>
    </source>
</evidence>
<dbReference type="GO" id="GO:0016987">
    <property type="term" value="F:sigma factor activity"/>
    <property type="evidence" value="ECO:0007669"/>
    <property type="project" value="UniProtKB-KW"/>
</dbReference>
<evidence type="ECO:0008006" key="12">
    <source>
        <dbReference type="Google" id="ProtNLM"/>
    </source>
</evidence>
<evidence type="ECO:0000256" key="4">
    <source>
        <dbReference type="ARBA" id="ARBA00023125"/>
    </source>
</evidence>
<dbReference type="InterPro" id="IPR007627">
    <property type="entry name" value="RNA_pol_sigma70_r2"/>
</dbReference>
<dbReference type="PANTHER" id="PTHR43133">
    <property type="entry name" value="RNA POLYMERASE ECF-TYPE SIGMA FACTO"/>
    <property type="match status" value="1"/>
</dbReference>
<protein>
    <recommendedName>
        <fullName evidence="12">RNA polymerase sigma-70 factor (Sigma-E family)</fullName>
    </recommendedName>
</protein>
<dbReference type="InterPro" id="IPR013249">
    <property type="entry name" value="RNA_pol_sigma70_r4_t2"/>
</dbReference>
<feature type="domain" description="RNA polymerase sigma-70 region 2" evidence="8">
    <location>
        <begin position="17"/>
        <end position="75"/>
    </location>
</feature>
<dbReference type="GO" id="GO:0006352">
    <property type="term" value="P:DNA-templated transcription initiation"/>
    <property type="evidence" value="ECO:0007669"/>
    <property type="project" value="InterPro"/>
</dbReference>
<keyword evidence="7" id="KW-0472">Membrane</keyword>
<dbReference type="Pfam" id="PF04542">
    <property type="entry name" value="Sigma70_r2"/>
    <property type="match status" value="1"/>
</dbReference>
<dbReference type="PANTHER" id="PTHR43133:SF50">
    <property type="entry name" value="ECF RNA POLYMERASE SIGMA FACTOR SIGM"/>
    <property type="match status" value="1"/>
</dbReference>
<keyword evidence="2" id="KW-0805">Transcription regulation</keyword>
<evidence type="ECO:0000256" key="1">
    <source>
        <dbReference type="ARBA" id="ARBA00010641"/>
    </source>
</evidence>
<dbReference type="CDD" id="cd06171">
    <property type="entry name" value="Sigma70_r4"/>
    <property type="match status" value="1"/>
</dbReference>
<evidence type="ECO:0000313" key="10">
    <source>
        <dbReference type="EMBL" id="GIF83243.1"/>
    </source>
</evidence>
<feature type="domain" description="RNA polymerase sigma factor 70 region 4 type 2" evidence="9">
    <location>
        <begin position="101"/>
        <end position="151"/>
    </location>
</feature>
<feature type="compositionally biased region" description="Pro residues" evidence="6">
    <location>
        <begin position="226"/>
        <end position="235"/>
    </location>
</feature>